<evidence type="ECO:0000313" key="3">
    <source>
        <dbReference type="Proteomes" id="UP000030651"/>
    </source>
</evidence>
<reference evidence="3" key="1">
    <citation type="journal article" date="2015" name="BMC Genomics">
        <title>Genomic and transcriptomic analysis of the endophytic fungus Pestalotiopsis fici reveals its lifestyle and high potential for synthesis of natural products.</title>
        <authorList>
            <person name="Wang X."/>
            <person name="Zhang X."/>
            <person name="Liu L."/>
            <person name="Xiang M."/>
            <person name="Wang W."/>
            <person name="Sun X."/>
            <person name="Che Y."/>
            <person name="Guo L."/>
            <person name="Liu G."/>
            <person name="Guo L."/>
            <person name="Wang C."/>
            <person name="Yin W.B."/>
            <person name="Stadler M."/>
            <person name="Zhang X."/>
            <person name="Liu X."/>
        </authorList>
    </citation>
    <scope>NUCLEOTIDE SEQUENCE [LARGE SCALE GENOMIC DNA]</scope>
    <source>
        <strain evidence="3">W106-1 / CGMCC3.15140</strain>
    </source>
</reference>
<dbReference type="Gene3D" id="2.60.120.260">
    <property type="entry name" value="Galactose-binding domain-like"/>
    <property type="match status" value="1"/>
</dbReference>
<name>W3XKI2_PESFW</name>
<dbReference type="KEGG" id="pfy:PFICI_04002"/>
<dbReference type="GeneID" id="19269015"/>
<dbReference type="OrthoDB" id="2578740at2759"/>
<dbReference type="AlphaFoldDB" id="W3XKI2"/>
<keyword evidence="3" id="KW-1185">Reference proteome</keyword>
<accession>W3XKI2</accession>
<dbReference type="InterPro" id="IPR013736">
    <property type="entry name" value="Xaa-Pro_dipept_C"/>
</dbReference>
<dbReference type="InParanoid" id="W3XKI2"/>
<dbReference type="HOGENOM" id="CLU_015590_3_2_1"/>
<dbReference type="SUPFAM" id="SSF49785">
    <property type="entry name" value="Galactose-binding domain-like"/>
    <property type="match status" value="1"/>
</dbReference>
<dbReference type="Proteomes" id="UP000030651">
    <property type="component" value="Unassembled WGS sequence"/>
</dbReference>
<dbReference type="Gene3D" id="3.40.50.1820">
    <property type="entry name" value="alpha/beta hydrolase"/>
    <property type="match status" value="1"/>
</dbReference>
<dbReference type="InterPro" id="IPR008979">
    <property type="entry name" value="Galactose-bd-like_sf"/>
</dbReference>
<dbReference type="EMBL" id="KI912110">
    <property type="protein sequence ID" value="ETS85977.1"/>
    <property type="molecule type" value="Genomic_DNA"/>
</dbReference>
<protein>
    <recommendedName>
        <fullName evidence="1">Xaa-Pro dipeptidyl-peptidase C-terminal domain-containing protein</fullName>
    </recommendedName>
</protein>
<gene>
    <name evidence="2" type="ORF">PFICI_04002</name>
</gene>
<evidence type="ECO:0000313" key="2">
    <source>
        <dbReference type="EMBL" id="ETS85977.1"/>
    </source>
</evidence>
<feature type="domain" description="Xaa-Pro dipeptidyl-peptidase C-terminal" evidence="1">
    <location>
        <begin position="101"/>
        <end position="342"/>
    </location>
</feature>
<proteinExistence type="predicted"/>
<dbReference type="InterPro" id="IPR029058">
    <property type="entry name" value="AB_hydrolase_fold"/>
</dbReference>
<dbReference type="GO" id="GO:0008239">
    <property type="term" value="F:dipeptidyl-peptidase activity"/>
    <property type="evidence" value="ECO:0007669"/>
    <property type="project" value="InterPro"/>
</dbReference>
<dbReference type="SUPFAM" id="SSF53474">
    <property type="entry name" value="alpha/beta-Hydrolases"/>
    <property type="match status" value="1"/>
</dbReference>
<organism evidence="2 3">
    <name type="scientific">Pestalotiopsis fici (strain W106-1 / CGMCC3.15140)</name>
    <dbReference type="NCBI Taxonomy" id="1229662"/>
    <lineage>
        <taxon>Eukaryota</taxon>
        <taxon>Fungi</taxon>
        <taxon>Dikarya</taxon>
        <taxon>Ascomycota</taxon>
        <taxon>Pezizomycotina</taxon>
        <taxon>Sordariomycetes</taxon>
        <taxon>Xylariomycetidae</taxon>
        <taxon>Amphisphaeriales</taxon>
        <taxon>Sporocadaceae</taxon>
        <taxon>Pestalotiopsis</taxon>
    </lineage>
</organism>
<dbReference type="SMART" id="SM00939">
    <property type="entry name" value="PepX_C"/>
    <property type="match status" value="1"/>
</dbReference>
<dbReference type="RefSeq" id="XP_007830774.1">
    <property type="nucleotide sequence ID" value="XM_007832583.1"/>
</dbReference>
<dbReference type="Pfam" id="PF08530">
    <property type="entry name" value="PepX_C"/>
    <property type="match status" value="1"/>
</dbReference>
<sequence length="384" mass="43074">MPQLNFNEAFIEIQAGNHFIDDTLIMSLAEPNNTLYWQDKTVRLENIEIPAYVVASYENVLHTHGTFEGFRKIQSENKWLRVHNSHEWYDLYQNDSQSELLQYFDYYLKGIDNGWEETPQIRVSLLDPNGTDVVNRVIEEWPPSDYTFSQLYLHPNNTMSPDQGAIAANVSYAAVNGSAIFQIPVEEESELLGYMKLRLWVEAVGSDDMDLYITVTKVSANGDALLRTLPQGGTSISAAYQYSHVSRRQLDTDKSTESEPVLLFQGEQMLSAGEIVPVDIGLWPLGLRIHAGEMLQVTVEPGVDSIGGPAFGSAEIPVPRESFTFMPADNITFVTLGDPTLWAPDWVTEQAPSQTSRNIGTHVIHMGGQYDSHLLVPLKTVRHV</sequence>
<dbReference type="eggNOG" id="ENOG502QTIK">
    <property type="taxonomic scope" value="Eukaryota"/>
</dbReference>
<evidence type="ECO:0000259" key="1">
    <source>
        <dbReference type="SMART" id="SM00939"/>
    </source>
</evidence>
<dbReference type="OMA" id="HGTFEGF"/>